<name>A0ABR2FJ89_9ROSI</name>
<comment type="caution">
    <text evidence="1">The sequence shown here is derived from an EMBL/GenBank/DDBJ whole genome shotgun (WGS) entry which is preliminary data.</text>
</comment>
<evidence type="ECO:0000313" key="2">
    <source>
        <dbReference type="Proteomes" id="UP001472677"/>
    </source>
</evidence>
<accession>A0ABR2FJ89</accession>
<organism evidence="1 2">
    <name type="scientific">Hibiscus sabdariffa</name>
    <name type="common">roselle</name>
    <dbReference type="NCBI Taxonomy" id="183260"/>
    <lineage>
        <taxon>Eukaryota</taxon>
        <taxon>Viridiplantae</taxon>
        <taxon>Streptophyta</taxon>
        <taxon>Embryophyta</taxon>
        <taxon>Tracheophyta</taxon>
        <taxon>Spermatophyta</taxon>
        <taxon>Magnoliopsida</taxon>
        <taxon>eudicotyledons</taxon>
        <taxon>Gunneridae</taxon>
        <taxon>Pentapetalae</taxon>
        <taxon>rosids</taxon>
        <taxon>malvids</taxon>
        <taxon>Malvales</taxon>
        <taxon>Malvaceae</taxon>
        <taxon>Malvoideae</taxon>
        <taxon>Hibiscus</taxon>
    </lineage>
</organism>
<protein>
    <submittedName>
        <fullName evidence="1">Uncharacterized protein</fullName>
    </submittedName>
</protein>
<keyword evidence="2" id="KW-1185">Reference proteome</keyword>
<evidence type="ECO:0000313" key="1">
    <source>
        <dbReference type="EMBL" id="KAK8580958.1"/>
    </source>
</evidence>
<sequence>MITTAHSQGIMAGFLLVKDFNNVAKAQLLINSPSSAASKRYTLAGPTPRSTDGICPYSSYFESWTLTERLNIELLWSFKLLEKWAVNGPYTGEQELTA</sequence>
<proteinExistence type="predicted"/>
<gene>
    <name evidence="1" type="ORF">V6N12_071207</name>
</gene>
<dbReference type="Proteomes" id="UP001472677">
    <property type="component" value="Unassembled WGS sequence"/>
</dbReference>
<reference evidence="1 2" key="1">
    <citation type="journal article" date="2024" name="G3 (Bethesda)">
        <title>Genome assembly of Hibiscus sabdariffa L. provides insights into metabolisms of medicinal natural products.</title>
        <authorList>
            <person name="Kim T."/>
        </authorList>
    </citation>
    <scope>NUCLEOTIDE SEQUENCE [LARGE SCALE GENOMIC DNA]</scope>
    <source>
        <strain evidence="1">TK-2024</strain>
        <tissue evidence="1">Old leaves</tissue>
    </source>
</reference>
<dbReference type="EMBL" id="JBBPBM010000006">
    <property type="protein sequence ID" value="KAK8580958.1"/>
    <property type="molecule type" value="Genomic_DNA"/>
</dbReference>